<dbReference type="EMBL" id="BJOD01000055">
    <property type="protein sequence ID" value="GED27975.1"/>
    <property type="molecule type" value="Genomic_DNA"/>
</dbReference>
<protein>
    <submittedName>
        <fullName evidence="3">Uncharacterized protein</fullName>
    </submittedName>
</protein>
<gene>
    <name evidence="2" type="ORF">BAG01nite_40770</name>
    <name evidence="3" type="ORF">EB820_25330</name>
</gene>
<proteinExistence type="predicted"/>
<reference evidence="2 5" key="2">
    <citation type="submission" date="2019-06" db="EMBL/GenBank/DDBJ databases">
        <title>Whole genome shotgun sequence of Brevibacillus agri NBRC 15538.</title>
        <authorList>
            <person name="Hosoyama A."/>
            <person name="Uohara A."/>
            <person name="Ohji S."/>
            <person name="Ichikawa N."/>
        </authorList>
    </citation>
    <scope>NUCLEOTIDE SEQUENCE [LARGE SCALE GENOMIC DNA]</scope>
    <source>
        <strain evidence="2 5">NBRC 15538</strain>
    </source>
</reference>
<evidence type="ECO:0000313" key="2">
    <source>
        <dbReference type="EMBL" id="GED27975.1"/>
    </source>
</evidence>
<accession>A0A3M8A4C9</accession>
<sequence length="101" mass="11314">MREKTGKDSKMTHTAKLLLLGSLTGLLVLVASPVLQHVETFVGLWMVLWSRFSLRKRSVYGMWKLLTCLALAIGSALMLWGILLTSLDFYWLGNAPFSLLS</sequence>
<comment type="caution">
    <text evidence="3">The sequence shown here is derived from an EMBL/GenBank/DDBJ whole genome shotgun (WGS) entry which is preliminary data.</text>
</comment>
<reference evidence="3 4" key="1">
    <citation type="submission" date="2018-10" db="EMBL/GenBank/DDBJ databases">
        <title>Phylogenomics of Brevibacillus.</title>
        <authorList>
            <person name="Dunlap C."/>
        </authorList>
    </citation>
    <scope>NUCLEOTIDE SEQUENCE [LARGE SCALE GENOMIC DNA]</scope>
    <source>
        <strain evidence="3 4">NRRL NRS 1219</strain>
    </source>
</reference>
<keyword evidence="1" id="KW-1133">Transmembrane helix</keyword>
<keyword evidence="5" id="KW-1185">Reference proteome</keyword>
<name>A0A3M8A4C9_9BACL</name>
<feature type="transmembrane region" description="Helical" evidence="1">
    <location>
        <begin position="60"/>
        <end position="83"/>
    </location>
</feature>
<keyword evidence="1" id="KW-0472">Membrane</keyword>
<dbReference type="OrthoDB" id="9984068at2"/>
<organism evidence="3 4">
    <name type="scientific">Brevibacillus agri</name>
    <dbReference type="NCBI Taxonomy" id="51101"/>
    <lineage>
        <taxon>Bacteria</taxon>
        <taxon>Bacillati</taxon>
        <taxon>Bacillota</taxon>
        <taxon>Bacilli</taxon>
        <taxon>Bacillales</taxon>
        <taxon>Paenibacillaceae</taxon>
        <taxon>Brevibacillus</taxon>
    </lineage>
</organism>
<evidence type="ECO:0000256" key="1">
    <source>
        <dbReference type="SAM" id="Phobius"/>
    </source>
</evidence>
<evidence type="ECO:0000313" key="3">
    <source>
        <dbReference type="EMBL" id="RNB46089.1"/>
    </source>
</evidence>
<dbReference type="AlphaFoldDB" id="A0A3M8A4C9"/>
<evidence type="ECO:0000313" key="4">
    <source>
        <dbReference type="Proteomes" id="UP000276178"/>
    </source>
</evidence>
<dbReference type="EMBL" id="RHHN01000123">
    <property type="protein sequence ID" value="RNB46089.1"/>
    <property type="molecule type" value="Genomic_DNA"/>
</dbReference>
<dbReference type="Proteomes" id="UP000317180">
    <property type="component" value="Unassembled WGS sequence"/>
</dbReference>
<keyword evidence="1" id="KW-0812">Transmembrane</keyword>
<evidence type="ECO:0000313" key="5">
    <source>
        <dbReference type="Proteomes" id="UP000317180"/>
    </source>
</evidence>
<dbReference type="Proteomes" id="UP000276178">
    <property type="component" value="Unassembled WGS sequence"/>
</dbReference>